<evidence type="ECO:0000256" key="5">
    <source>
        <dbReference type="ARBA" id="ARBA00022728"/>
    </source>
</evidence>
<feature type="domain" description="Pre-mRNA-splicing factor Syf1/CRNKL1-like C-terminal HAT-repeats" evidence="13">
    <location>
        <begin position="384"/>
        <end position="744"/>
    </location>
</feature>
<dbReference type="PANTHER" id="PTHR11246:SF5">
    <property type="entry name" value="PRE-MRNA-SPLICING FACTOR SYF1"/>
    <property type="match status" value="1"/>
</dbReference>
<dbReference type="Gramene" id="EFJ24307">
    <property type="protein sequence ID" value="EFJ24307"/>
    <property type="gene ID" value="SELMODRAFT_232369"/>
</dbReference>
<dbReference type="Pfam" id="PF23220">
    <property type="entry name" value="HAT_Syf1_M"/>
    <property type="match status" value="1"/>
</dbReference>
<keyword evidence="5" id="KW-0747">Spliceosome</keyword>
<feature type="region of interest" description="Disordered" evidence="11">
    <location>
        <begin position="782"/>
        <end position="868"/>
    </location>
</feature>
<sequence>MNPDLLPTDEELVYEEEILRNSYSMRLWWRYIQARFDVPFRKRIILYERALKFLPGSYKLWHSYLLERMEAVRGLPPGHASFESVNNTFERALVTMHKMPRIWLLYLQSLVEQRYVTKARRTFDRALFSLPVTQHERIWELYLRFVRQPGVPSETGFRVHRRFLKFEPSHMEDFIEFLMDSGKWQEAAERLAEVLNDQSFQSVKSKTRHQLWLELCDLLTKHAHEVSGLQVDAIIRGGIRNFTDEVGRLWTSLADYYARLSLFEKVRDVYEEGMTTVTTVRDFSLIFDAYSKFEESLLSAKMSRMGEEDEESEEELDESEMNDVDLLLARFSYLIERRPELLSSVVLRQNPHNVHEWHKRASLFKDNPARQVRTYTEAVMTVDPFKAVGKYHSLWTAYAHLYESQNDLKNARVVFEKAVQKIYKTVDDLASLYCAWAEMEMKHKNYKTARDILKKATMEPSFATKKLMQGDRDLPVQMKLYRSLKLWSTYVDLEESLGTLESTRKVYDQILVHKIATPQIIINYAAMLEENKYFEDAFGVYEKGVQVFKYPHARDIWTTYLTKFVQRYGGKKLERARDLFEQAIEKVTPEDAKPVYLQYAKLEEDFGLAQRAMKIYDRATKAVLDGEKLSVYDIYIARAAEIYGVPKTRDIYEEAIQSGLPDKDAKLMCLKFAELERTLGEIDRARAIYIYASQMADPRSDTEVWSKWHDFEVTHGNHDTFKEMLRIKRSVHASYTQAKDEMAALERQIAPVGQTQPPSTLKEGLRQLGFVSAGVQAAEGRILAPGDAKKNPDEIELPESDEEDETGEKLVQKAVPDAVFGGLAHKAENGGKEDDGKAPANPKAGKENNRDKDEPLGALERLKRQRRA</sequence>
<dbReference type="OMA" id="IWYNYLR"/>
<dbReference type="PANTHER" id="PTHR11246">
    <property type="entry name" value="PRE-MRNA SPLICING FACTOR"/>
    <property type="match status" value="1"/>
</dbReference>
<gene>
    <name evidence="15" type="ORF">SELMODRAFT_232369</name>
</gene>
<comment type="subunit">
    <text evidence="3">Associated with the spliceosome.</text>
</comment>
<evidence type="ECO:0000256" key="3">
    <source>
        <dbReference type="ARBA" id="ARBA00011524"/>
    </source>
</evidence>
<accession>D8RTX1</accession>
<dbReference type="GO" id="GO:0000349">
    <property type="term" value="P:generation of catalytic spliceosome for first transesterification step"/>
    <property type="evidence" value="ECO:0000318"/>
    <property type="project" value="GO_Central"/>
</dbReference>
<proteinExistence type="inferred from homology"/>
<dbReference type="Gene3D" id="1.25.40.10">
    <property type="entry name" value="Tetratricopeptide repeat domain"/>
    <property type="match status" value="4"/>
</dbReference>
<keyword evidence="16" id="KW-1185">Reference proteome</keyword>
<dbReference type="FunFam" id="1.25.40.10:FF:000023">
    <property type="entry name" value="Pre-mRNA-splicing factor SYF1"/>
    <property type="match status" value="1"/>
</dbReference>
<dbReference type="GO" id="GO:0071007">
    <property type="term" value="C:U2-type catalytic step 2 spliceosome"/>
    <property type="evidence" value="ECO:0000318"/>
    <property type="project" value="GO_Central"/>
</dbReference>
<dbReference type="InterPro" id="IPR055433">
    <property type="entry name" value="HAT_Syf1-like_N"/>
</dbReference>
<dbReference type="FunFam" id="1.25.40.10:FF:000411">
    <property type="entry name" value="pre-mRNA-splicing factor SYF1"/>
    <property type="match status" value="1"/>
</dbReference>
<evidence type="ECO:0000256" key="8">
    <source>
        <dbReference type="ARBA" id="ARBA00023242"/>
    </source>
</evidence>
<dbReference type="InterPro" id="IPR045075">
    <property type="entry name" value="Syf1-like"/>
</dbReference>
<comment type="subcellular location">
    <subcellularLocation>
        <location evidence="1">Nucleus</location>
    </subcellularLocation>
</comment>
<dbReference type="GO" id="GO:0000974">
    <property type="term" value="C:Prp19 complex"/>
    <property type="evidence" value="ECO:0000318"/>
    <property type="project" value="GO_Central"/>
</dbReference>
<keyword evidence="8" id="KW-0539">Nucleus</keyword>
<evidence type="ECO:0000256" key="10">
    <source>
        <dbReference type="ARBA" id="ARBA00067212"/>
    </source>
</evidence>
<dbReference type="eggNOG" id="KOG2047">
    <property type="taxonomic scope" value="Eukaryota"/>
</dbReference>
<keyword evidence="4" id="KW-0507">mRNA processing</keyword>
<feature type="domain" description="Pre-mRNA-splicing factor Syf1-like N-terminal HAT-repeats" evidence="14">
    <location>
        <begin position="11"/>
        <end position="168"/>
    </location>
</feature>
<dbReference type="SMART" id="SM00386">
    <property type="entry name" value="HAT"/>
    <property type="match status" value="10"/>
</dbReference>
<evidence type="ECO:0000259" key="14">
    <source>
        <dbReference type="Pfam" id="PF23233"/>
    </source>
</evidence>
<dbReference type="STRING" id="88036.D8RTX1"/>
<evidence type="ECO:0000313" key="15">
    <source>
        <dbReference type="EMBL" id="EFJ24307.1"/>
    </source>
</evidence>
<evidence type="ECO:0000256" key="2">
    <source>
        <dbReference type="ARBA" id="ARBA00008644"/>
    </source>
</evidence>
<dbReference type="FunCoup" id="D8RTX1">
    <property type="interactions" value="5374"/>
</dbReference>
<dbReference type="InterPro" id="IPR011990">
    <property type="entry name" value="TPR-like_helical_dom_sf"/>
</dbReference>
<dbReference type="HOGENOM" id="CLU_007736_0_0_1"/>
<dbReference type="AlphaFoldDB" id="D8RTX1"/>
<dbReference type="InParanoid" id="D8RTX1"/>
<dbReference type="FunFam" id="1.25.40.10:FF:000137">
    <property type="entry name" value="Pre-mRNA-splicing factor syf1"/>
    <property type="match status" value="1"/>
</dbReference>
<feature type="compositionally biased region" description="Basic and acidic residues" evidence="11">
    <location>
        <begin position="844"/>
        <end position="855"/>
    </location>
</feature>
<protein>
    <recommendedName>
        <fullName evidence="9">Pre-mRNA-splicing factor SYF1</fullName>
    </recommendedName>
    <alternativeName>
        <fullName evidence="10">Pre-mRNA-splicing factor syf1</fullName>
    </alternativeName>
</protein>
<name>D8RTX1_SELML</name>
<organism evidence="16">
    <name type="scientific">Selaginella moellendorffii</name>
    <name type="common">Spikemoss</name>
    <dbReference type="NCBI Taxonomy" id="88036"/>
    <lineage>
        <taxon>Eukaryota</taxon>
        <taxon>Viridiplantae</taxon>
        <taxon>Streptophyta</taxon>
        <taxon>Embryophyta</taxon>
        <taxon>Tracheophyta</taxon>
        <taxon>Lycopodiopsida</taxon>
        <taxon>Selaginellales</taxon>
        <taxon>Selaginellaceae</taxon>
        <taxon>Selaginella</taxon>
    </lineage>
</organism>
<feature type="compositionally biased region" description="Acidic residues" evidence="11">
    <location>
        <begin position="794"/>
        <end position="806"/>
    </location>
</feature>
<dbReference type="EMBL" id="GL377590">
    <property type="protein sequence ID" value="EFJ24307.1"/>
    <property type="molecule type" value="Genomic_DNA"/>
</dbReference>
<evidence type="ECO:0000256" key="1">
    <source>
        <dbReference type="ARBA" id="ARBA00004123"/>
    </source>
</evidence>
<evidence type="ECO:0000256" key="4">
    <source>
        <dbReference type="ARBA" id="ARBA00022664"/>
    </source>
</evidence>
<evidence type="ECO:0000259" key="13">
    <source>
        <dbReference type="Pfam" id="PF23231"/>
    </source>
</evidence>
<evidence type="ECO:0000256" key="6">
    <source>
        <dbReference type="ARBA" id="ARBA00022737"/>
    </source>
</evidence>
<dbReference type="GO" id="GO:0000398">
    <property type="term" value="P:mRNA splicing, via spliceosome"/>
    <property type="evidence" value="ECO:0000318"/>
    <property type="project" value="GO_Central"/>
</dbReference>
<evidence type="ECO:0000256" key="11">
    <source>
        <dbReference type="SAM" id="MobiDB-lite"/>
    </source>
</evidence>
<dbReference type="Proteomes" id="UP000001514">
    <property type="component" value="Unassembled WGS sequence"/>
</dbReference>
<dbReference type="SUPFAM" id="SSF48452">
    <property type="entry name" value="TPR-like"/>
    <property type="match status" value="4"/>
</dbReference>
<dbReference type="InterPro" id="IPR003107">
    <property type="entry name" value="HAT"/>
</dbReference>
<dbReference type="Pfam" id="PF23233">
    <property type="entry name" value="HAT_Syf1_CNRKL1_N"/>
    <property type="match status" value="1"/>
</dbReference>
<evidence type="ECO:0000313" key="16">
    <source>
        <dbReference type="Proteomes" id="UP000001514"/>
    </source>
</evidence>
<dbReference type="InterPro" id="IPR056350">
    <property type="entry name" value="HAT_Syf1_central"/>
</dbReference>
<evidence type="ECO:0000256" key="9">
    <source>
        <dbReference type="ARBA" id="ARBA00039472"/>
    </source>
</evidence>
<dbReference type="GO" id="GO:0071014">
    <property type="term" value="C:post-mRNA release spliceosomal complex"/>
    <property type="evidence" value="ECO:0000318"/>
    <property type="project" value="GO_Central"/>
</dbReference>
<evidence type="ECO:0000256" key="7">
    <source>
        <dbReference type="ARBA" id="ARBA00023187"/>
    </source>
</evidence>
<reference evidence="15 16" key="1">
    <citation type="journal article" date="2011" name="Science">
        <title>The Selaginella genome identifies genetic changes associated with the evolution of vascular plants.</title>
        <authorList>
            <person name="Banks J.A."/>
            <person name="Nishiyama T."/>
            <person name="Hasebe M."/>
            <person name="Bowman J.L."/>
            <person name="Gribskov M."/>
            <person name="dePamphilis C."/>
            <person name="Albert V.A."/>
            <person name="Aono N."/>
            <person name="Aoyama T."/>
            <person name="Ambrose B.A."/>
            <person name="Ashton N.W."/>
            <person name="Axtell M.J."/>
            <person name="Barker E."/>
            <person name="Barker M.S."/>
            <person name="Bennetzen J.L."/>
            <person name="Bonawitz N.D."/>
            <person name="Chapple C."/>
            <person name="Cheng C."/>
            <person name="Correa L.G."/>
            <person name="Dacre M."/>
            <person name="DeBarry J."/>
            <person name="Dreyer I."/>
            <person name="Elias M."/>
            <person name="Engstrom E.M."/>
            <person name="Estelle M."/>
            <person name="Feng L."/>
            <person name="Finet C."/>
            <person name="Floyd S.K."/>
            <person name="Frommer W.B."/>
            <person name="Fujita T."/>
            <person name="Gramzow L."/>
            <person name="Gutensohn M."/>
            <person name="Harholt J."/>
            <person name="Hattori M."/>
            <person name="Heyl A."/>
            <person name="Hirai T."/>
            <person name="Hiwatashi Y."/>
            <person name="Ishikawa M."/>
            <person name="Iwata M."/>
            <person name="Karol K.G."/>
            <person name="Koehler B."/>
            <person name="Kolukisaoglu U."/>
            <person name="Kubo M."/>
            <person name="Kurata T."/>
            <person name="Lalonde S."/>
            <person name="Li K."/>
            <person name="Li Y."/>
            <person name="Litt A."/>
            <person name="Lyons E."/>
            <person name="Manning G."/>
            <person name="Maruyama T."/>
            <person name="Michael T.P."/>
            <person name="Mikami K."/>
            <person name="Miyazaki S."/>
            <person name="Morinaga S."/>
            <person name="Murata T."/>
            <person name="Mueller-Roeber B."/>
            <person name="Nelson D.R."/>
            <person name="Obara M."/>
            <person name="Oguri Y."/>
            <person name="Olmstead R.G."/>
            <person name="Onodera N."/>
            <person name="Petersen B.L."/>
            <person name="Pils B."/>
            <person name="Prigge M."/>
            <person name="Rensing S.A."/>
            <person name="Riano-Pachon D.M."/>
            <person name="Roberts A.W."/>
            <person name="Sato Y."/>
            <person name="Scheller H.V."/>
            <person name="Schulz B."/>
            <person name="Schulz C."/>
            <person name="Shakirov E.V."/>
            <person name="Shibagaki N."/>
            <person name="Shinohara N."/>
            <person name="Shippen D.E."/>
            <person name="Soerensen I."/>
            <person name="Sotooka R."/>
            <person name="Sugimoto N."/>
            <person name="Sugita M."/>
            <person name="Sumikawa N."/>
            <person name="Tanurdzic M."/>
            <person name="Theissen G."/>
            <person name="Ulvskov P."/>
            <person name="Wakazuki S."/>
            <person name="Weng J.K."/>
            <person name="Willats W.W."/>
            <person name="Wipf D."/>
            <person name="Wolf P.G."/>
            <person name="Yang L."/>
            <person name="Zimmer A.D."/>
            <person name="Zhu Q."/>
            <person name="Mitros T."/>
            <person name="Hellsten U."/>
            <person name="Loque D."/>
            <person name="Otillar R."/>
            <person name="Salamov A."/>
            <person name="Schmutz J."/>
            <person name="Shapiro H."/>
            <person name="Lindquist E."/>
            <person name="Lucas S."/>
            <person name="Rokhsar D."/>
            <person name="Grigoriev I.V."/>
        </authorList>
    </citation>
    <scope>NUCLEOTIDE SEQUENCE [LARGE SCALE GENOMIC DNA]</scope>
</reference>
<comment type="similarity">
    <text evidence="2">Belongs to the crooked-neck family.</text>
</comment>
<keyword evidence="7" id="KW-0508">mRNA splicing</keyword>
<dbReference type="KEGG" id="smo:SELMODRAFT_232369"/>
<evidence type="ECO:0000259" key="12">
    <source>
        <dbReference type="Pfam" id="PF23220"/>
    </source>
</evidence>
<dbReference type="FunFam" id="1.25.40.10:FF:000182">
    <property type="entry name" value="Pre-mRNA-splicing factor SYF1"/>
    <property type="match status" value="1"/>
</dbReference>
<dbReference type="FunFam" id="1.25.40.10:FF:000038">
    <property type="entry name" value="Putative pre-mRNA-splicing factor SYF1"/>
    <property type="match status" value="1"/>
</dbReference>
<keyword evidence="6" id="KW-0677">Repeat</keyword>
<dbReference type="InterPro" id="IPR055430">
    <property type="entry name" value="HAT_Syf1_CNRKL1_C"/>
</dbReference>
<feature type="compositionally biased region" description="Basic and acidic residues" evidence="11">
    <location>
        <begin position="825"/>
        <end position="837"/>
    </location>
</feature>
<dbReference type="Pfam" id="PF23231">
    <property type="entry name" value="HAT_Syf1_CNRKL1_C"/>
    <property type="match status" value="1"/>
</dbReference>
<feature type="domain" description="Pre-mRNA-splicing factor SYF1 central HAT repeats" evidence="12">
    <location>
        <begin position="171"/>
        <end position="382"/>
    </location>
</feature>